<feature type="compositionally biased region" description="Basic and acidic residues" evidence="11">
    <location>
        <begin position="1"/>
        <end position="11"/>
    </location>
</feature>
<dbReference type="GO" id="GO:0006565">
    <property type="term" value="P:L-serine catabolic process"/>
    <property type="evidence" value="ECO:0007669"/>
    <property type="project" value="TreeGrafter"/>
</dbReference>
<evidence type="ECO:0000256" key="4">
    <source>
        <dbReference type="ARBA" id="ARBA00010869"/>
    </source>
</evidence>
<dbReference type="GO" id="GO:0006094">
    <property type="term" value="P:gluconeogenesis"/>
    <property type="evidence" value="ECO:0007669"/>
    <property type="project" value="UniProtKB-KW"/>
</dbReference>
<dbReference type="Gene3D" id="3.40.50.1100">
    <property type="match status" value="2"/>
</dbReference>
<evidence type="ECO:0000313" key="13">
    <source>
        <dbReference type="EMBL" id="PGH15666.1"/>
    </source>
</evidence>
<dbReference type="GO" id="GO:0003941">
    <property type="term" value="F:L-serine ammonia-lyase activity"/>
    <property type="evidence" value="ECO:0007669"/>
    <property type="project" value="UniProtKB-EC"/>
</dbReference>
<evidence type="ECO:0000256" key="7">
    <source>
        <dbReference type="ARBA" id="ARBA00022490"/>
    </source>
</evidence>
<dbReference type="STRING" id="1447875.A0A2B7Y2F8"/>
<dbReference type="InterPro" id="IPR000634">
    <property type="entry name" value="Ser/Thr_deHydtase_PyrdxlP-BS"/>
</dbReference>
<dbReference type="Proteomes" id="UP000223968">
    <property type="component" value="Unassembled WGS sequence"/>
</dbReference>
<evidence type="ECO:0000256" key="6">
    <source>
        <dbReference type="ARBA" id="ARBA00022432"/>
    </source>
</evidence>
<feature type="compositionally biased region" description="Polar residues" evidence="11">
    <location>
        <begin position="12"/>
        <end position="28"/>
    </location>
</feature>
<name>A0A2B7Y2F8_9EURO</name>
<dbReference type="EMBL" id="PDNB01000023">
    <property type="protein sequence ID" value="PGH15666.1"/>
    <property type="molecule type" value="Genomic_DNA"/>
</dbReference>
<evidence type="ECO:0000313" key="14">
    <source>
        <dbReference type="Proteomes" id="UP000223968"/>
    </source>
</evidence>
<proteinExistence type="inferred from homology"/>
<keyword evidence="14" id="KW-1185">Reference proteome</keyword>
<evidence type="ECO:0000256" key="5">
    <source>
        <dbReference type="ARBA" id="ARBA00012093"/>
    </source>
</evidence>
<dbReference type="GO" id="GO:0004794">
    <property type="term" value="F:threonine deaminase activity"/>
    <property type="evidence" value="ECO:0007669"/>
    <property type="project" value="TreeGrafter"/>
</dbReference>
<dbReference type="PROSITE" id="PS00165">
    <property type="entry name" value="DEHYDRATASE_SER_THR"/>
    <property type="match status" value="1"/>
</dbReference>
<dbReference type="GO" id="GO:0009097">
    <property type="term" value="P:isoleucine biosynthetic process"/>
    <property type="evidence" value="ECO:0007669"/>
    <property type="project" value="TreeGrafter"/>
</dbReference>
<dbReference type="SUPFAM" id="SSF53686">
    <property type="entry name" value="Tryptophan synthase beta subunit-like PLP-dependent enzymes"/>
    <property type="match status" value="1"/>
</dbReference>
<organism evidence="13 14">
    <name type="scientific">Helicocarpus griseus UAMH5409</name>
    <dbReference type="NCBI Taxonomy" id="1447875"/>
    <lineage>
        <taxon>Eukaryota</taxon>
        <taxon>Fungi</taxon>
        <taxon>Dikarya</taxon>
        <taxon>Ascomycota</taxon>
        <taxon>Pezizomycotina</taxon>
        <taxon>Eurotiomycetes</taxon>
        <taxon>Eurotiomycetidae</taxon>
        <taxon>Onygenales</taxon>
        <taxon>Ajellomycetaceae</taxon>
        <taxon>Helicocarpus</taxon>
    </lineage>
</organism>
<reference evidence="13 14" key="1">
    <citation type="submission" date="2017-10" db="EMBL/GenBank/DDBJ databases">
        <title>Comparative genomics in systemic dimorphic fungi from Ajellomycetaceae.</title>
        <authorList>
            <person name="Munoz J.F."/>
            <person name="Mcewen J.G."/>
            <person name="Clay O.K."/>
            <person name="Cuomo C.A."/>
        </authorList>
    </citation>
    <scope>NUCLEOTIDE SEQUENCE [LARGE SCALE GENOMIC DNA]</scope>
    <source>
        <strain evidence="13 14">UAMH5409</strain>
    </source>
</reference>
<comment type="caution">
    <text evidence="13">The sequence shown here is derived from an EMBL/GenBank/DDBJ whole genome shotgun (WGS) entry which is preliminary data.</text>
</comment>
<dbReference type="EC" id="4.3.1.17" evidence="5"/>
<gene>
    <name evidence="13" type="ORF">AJ79_02260</name>
</gene>
<dbReference type="OrthoDB" id="7773036at2759"/>
<comment type="catalytic activity">
    <reaction evidence="10">
        <text>L-serine = pyruvate + NH4(+)</text>
        <dbReference type="Rhea" id="RHEA:19169"/>
        <dbReference type="ChEBI" id="CHEBI:15361"/>
        <dbReference type="ChEBI" id="CHEBI:28938"/>
        <dbReference type="ChEBI" id="CHEBI:33384"/>
        <dbReference type="EC" id="4.3.1.17"/>
    </reaction>
</comment>
<dbReference type="InterPro" id="IPR036052">
    <property type="entry name" value="TrpB-like_PALP_sf"/>
</dbReference>
<keyword evidence="8" id="KW-0663">Pyridoxal phosphate</keyword>
<evidence type="ECO:0000256" key="2">
    <source>
        <dbReference type="ARBA" id="ARBA00004496"/>
    </source>
</evidence>
<accession>A0A2B7Y2F8</accession>
<evidence type="ECO:0000256" key="10">
    <source>
        <dbReference type="ARBA" id="ARBA00049406"/>
    </source>
</evidence>
<dbReference type="GO" id="GO:0030170">
    <property type="term" value="F:pyridoxal phosphate binding"/>
    <property type="evidence" value="ECO:0007669"/>
    <property type="project" value="InterPro"/>
</dbReference>
<comment type="cofactor">
    <cofactor evidence="1">
        <name>pyridoxal 5'-phosphate</name>
        <dbReference type="ChEBI" id="CHEBI:597326"/>
    </cofactor>
</comment>
<feature type="domain" description="Tryptophan synthase beta chain-like PALP" evidence="12">
    <location>
        <begin position="34"/>
        <end position="391"/>
    </location>
</feature>
<keyword evidence="6" id="KW-0312">Gluconeogenesis</keyword>
<evidence type="ECO:0000256" key="11">
    <source>
        <dbReference type="SAM" id="MobiDB-lite"/>
    </source>
</evidence>
<sequence length="417" mass="44694">MGSFEEPKAQELRTSATDTKSLKTQSNPKKPWIETPLIESKPLSRAAGCRIFLKLENLQPSGSFKSRAMGSLILHHLTNPANHGKHPHFFIPSGGNAGLAAVTAARALSYPCTVVLPTYIPQGMVQRLKDAGAIVVAYGDDIEASAKYMREVLMEEVRGVVDEETGREVVPVELHPYDHPAAWEGNSTLVEEVGRQMPVEDGRGSGFPVDGIVCSVGGGGLMNGVVLGVERELQHTRSSTCPTTNKNNHQVNGYAHAPSQNENENEEKTVHILALETRGADALAQAVQQKSLVSLPRITSLATSLGAVRVAERTLLNVLEPPRGVEVHNFVMDDGEAARGVLRLLDEHRLLVELACGVCVEAVVAGGLKSKLARVVPGFGPESRVVVVVCGGSNVSLEMAGEYRERVGKGWEAESVS</sequence>
<dbReference type="Pfam" id="PF00291">
    <property type="entry name" value="PALP"/>
    <property type="match status" value="1"/>
</dbReference>
<dbReference type="InterPro" id="IPR001926">
    <property type="entry name" value="TrpB-like_PALP"/>
</dbReference>
<comment type="similarity">
    <text evidence="4">Belongs to the serine/threonine dehydratase family.</text>
</comment>
<dbReference type="InterPro" id="IPR050147">
    <property type="entry name" value="Ser/Thr_Dehydratase"/>
</dbReference>
<protein>
    <recommendedName>
        <fullName evidence="5">L-serine ammonia-lyase</fullName>
        <ecNumber evidence="5">4.3.1.17</ecNumber>
    </recommendedName>
</protein>
<dbReference type="GO" id="GO:0006567">
    <property type="term" value="P:L-threonine catabolic process"/>
    <property type="evidence" value="ECO:0007669"/>
    <property type="project" value="TreeGrafter"/>
</dbReference>
<evidence type="ECO:0000259" key="12">
    <source>
        <dbReference type="Pfam" id="PF00291"/>
    </source>
</evidence>
<dbReference type="GO" id="GO:0005737">
    <property type="term" value="C:cytoplasm"/>
    <property type="evidence" value="ECO:0007669"/>
    <property type="project" value="UniProtKB-SubCell"/>
</dbReference>
<evidence type="ECO:0000256" key="8">
    <source>
        <dbReference type="ARBA" id="ARBA00022898"/>
    </source>
</evidence>
<feature type="region of interest" description="Disordered" evidence="11">
    <location>
        <begin position="1"/>
        <end position="30"/>
    </location>
</feature>
<comment type="pathway">
    <text evidence="3">Carbohydrate biosynthesis; gluconeogenesis.</text>
</comment>
<keyword evidence="9" id="KW-0456">Lyase</keyword>
<evidence type="ECO:0000256" key="9">
    <source>
        <dbReference type="ARBA" id="ARBA00023239"/>
    </source>
</evidence>
<evidence type="ECO:0000256" key="1">
    <source>
        <dbReference type="ARBA" id="ARBA00001933"/>
    </source>
</evidence>
<keyword evidence="7" id="KW-0963">Cytoplasm</keyword>
<comment type="subcellular location">
    <subcellularLocation>
        <location evidence="2">Cytoplasm</location>
    </subcellularLocation>
</comment>
<dbReference type="FunFam" id="3.40.50.1100:FF:000040">
    <property type="entry name" value="L-serine dehydratase, putative"/>
    <property type="match status" value="1"/>
</dbReference>
<dbReference type="PANTHER" id="PTHR48078">
    <property type="entry name" value="THREONINE DEHYDRATASE, MITOCHONDRIAL-RELATED"/>
    <property type="match status" value="1"/>
</dbReference>
<dbReference type="AlphaFoldDB" id="A0A2B7Y2F8"/>
<dbReference type="PANTHER" id="PTHR48078:SF4">
    <property type="entry name" value="DEHYDRATASE, PUTATIVE (AFU_ORTHOLOGUE AFUA_4G07810)-RELATED"/>
    <property type="match status" value="1"/>
</dbReference>
<evidence type="ECO:0000256" key="3">
    <source>
        <dbReference type="ARBA" id="ARBA00004742"/>
    </source>
</evidence>